<protein>
    <submittedName>
        <fullName evidence="2">Uncharacterized protein</fullName>
    </submittedName>
</protein>
<feature type="compositionally biased region" description="Gly residues" evidence="1">
    <location>
        <begin position="125"/>
        <end position="134"/>
    </location>
</feature>
<accession>A0A8J4XRK5</accession>
<feature type="region of interest" description="Disordered" evidence="1">
    <location>
        <begin position="39"/>
        <end position="152"/>
    </location>
</feature>
<dbReference type="OrthoDB" id="10656565at2759"/>
<comment type="caution">
    <text evidence="2">The sequence shown here is derived from an EMBL/GenBank/DDBJ whole genome shotgun (WGS) entry which is preliminary data.</text>
</comment>
<proteinExistence type="predicted"/>
<evidence type="ECO:0000313" key="3">
    <source>
        <dbReference type="Proteomes" id="UP000770661"/>
    </source>
</evidence>
<evidence type="ECO:0000256" key="1">
    <source>
        <dbReference type="SAM" id="MobiDB-lite"/>
    </source>
</evidence>
<dbReference type="Proteomes" id="UP000770661">
    <property type="component" value="Unassembled WGS sequence"/>
</dbReference>
<keyword evidence="3" id="KW-1185">Reference proteome</keyword>
<feature type="compositionally biased region" description="Basic residues" evidence="1">
    <location>
        <begin position="57"/>
        <end position="87"/>
    </location>
</feature>
<organism evidence="2 3">
    <name type="scientific">Chionoecetes opilio</name>
    <name type="common">Atlantic snow crab</name>
    <name type="synonym">Cancer opilio</name>
    <dbReference type="NCBI Taxonomy" id="41210"/>
    <lineage>
        <taxon>Eukaryota</taxon>
        <taxon>Metazoa</taxon>
        <taxon>Ecdysozoa</taxon>
        <taxon>Arthropoda</taxon>
        <taxon>Crustacea</taxon>
        <taxon>Multicrustacea</taxon>
        <taxon>Malacostraca</taxon>
        <taxon>Eumalacostraca</taxon>
        <taxon>Eucarida</taxon>
        <taxon>Decapoda</taxon>
        <taxon>Pleocyemata</taxon>
        <taxon>Brachyura</taxon>
        <taxon>Eubrachyura</taxon>
        <taxon>Majoidea</taxon>
        <taxon>Majidae</taxon>
        <taxon>Chionoecetes</taxon>
    </lineage>
</organism>
<dbReference type="EMBL" id="JACEEZ010022449">
    <property type="protein sequence ID" value="KAG0712420.1"/>
    <property type="molecule type" value="Genomic_DNA"/>
</dbReference>
<gene>
    <name evidence="2" type="ORF">GWK47_018518</name>
</gene>
<dbReference type="AlphaFoldDB" id="A0A8J4XRK5"/>
<reference evidence="2" key="1">
    <citation type="submission" date="2020-07" db="EMBL/GenBank/DDBJ databases">
        <title>The High-quality genome of the commercially important snow crab, Chionoecetes opilio.</title>
        <authorList>
            <person name="Jeong J.-H."/>
            <person name="Ryu S."/>
        </authorList>
    </citation>
    <scope>NUCLEOTIDE SEQUENCE</scope>
    <source>
        <strain evidence="2">MADBK_172401_WGS</strain>
        <tissue evidence="2">Digestive gland</tissue>
    </source>
</reference>
<evidence type="ECO:0000313" key="2">
    <source>
        <dbReference type="EMBL" id="KAG0712420.1"/>
    </source>
</evidence>
<sequence length="252" mass="27373">MLGSQPRSPGFDPRAERKQMGCYLKTRAPVHPAVNGYRVLAGPDGREGGKDVSPFIHHNHHHHHHHHHPRGRGRGGPHHRGGHHHGAHQYSNNHGGFHAPAANVGNFYRGGGGTQRSLPPRFHRGGGGPPGRGGPRLFHNSSHTPPHLHHQRHYQYEGQPLMHMGSKKSSSDNLALQCMSGGSMTPNMSPGGVASPPQVTFVDPDRSHGVLALPPPDTSPMPPPEPMSVPPPGYYSTPPGYVMTGPWMWKMM</sequence>
<name>A0A8J4XRK5_CHIOP</name>